<protein>
    <submittedName>
        <fullName evidence="1">Uncharacterized protein</fullName>
    </submittedName>
</protein>
<accession>A0ABU9Q3A4</accession>
<dbReference type="Proteomes" id="UP001495910">
    <property type="component" value="Unassembled WGS sequence"/>
</dbReference>
<gene>
    <name evidence="1" type="ORF">V8G57_24980</name>
</gene>
<dbReference type="RefSeq" id="WP_342831681.1">
    <property type="nucleotide sequence ID" value="NZ_JBANDC010000028.1"/>
</dbReference>
<organism evidence="1 2">
    <name type="scientific">Collimonas rhizosphaerae</name>
    <dbReference type="NCBI Taxonomy" id="3126357"/>
    <lineage>
        <taxon>Bacteria</taxon>
        <taxon>Pseudomonadati</taxon>
        <taxon>Pseudomonadota</taxon>
        <taxon>Betaproteobacteria</taxon>
        <taxon>Burkholderiales</taxon>
        <taxon>Oxalobacteraceae</taxon>
        <taxon>Collimonas</taxon>
    </lineage>
</organism>
<sequence length="81" mass="8950">MIEAVERKTVVVGDRVTFENDQGPQVGNVIGIQRNICNAQPFAIIEVDDILPGILMSAAIADIELASNEIYHQAQRRKCDK</sequence>
<comment type="caution">
    <text evidence="1">The sequence shown here is derived from an EMBL/GenBank/DDBJ whole genome shotgun (WGS) entry which is preliminary data.</text>
</comment>
<reference evidence="1 2" key="1">
    <citation type="submission" date="2024-02" db="EMBL/GenBank/DDBJ databases">
        <title>Draft genome sequence of Collimonas sp. strain H4R21, an effective mineral-weathering bacterial strain isolated from the beech rhizosphere.</title>
        <authorList>
            <person name="Morin E."/>
            <person name="Uroz S."/>
            <person name="Leveau J.H.J."/>
            <person name="Kumar R."/>
            <person name="Rey M.W."/>
            <person name="Pham J."/>
        </authorList>
    </citation>
    <scope>NUCLEOTIDE SEQUENCE [LARGE SCALE GENOMIC DNA]</scope>
    <source>
        <strain evidence="1 2">H4R21</strain>
    </source>
</reference>
<keyword evidence="2" id="KW-1185">Reference proteome</keyword>
<evidence type="ECO:0000313" key="1">
    <source>
        <dbReference type="EMBL" id="MEM4990667.1"/>
    </source>
</evidence>
<name>A0ABU9Q3A4_9BURK</name>
<proteinExistence type="predicted"/>
<evidence type="ECO:0000313" key="2">
    <source>
        <dbReference type="Proteomes" id="UP001495910"/>
    </source>
</evidence>
<dbReference type="EMBL" id="JBANDC010000028">
    <property type="protein sequence ID" value="MEM4990667.1"/>
    <property type="molecule type" value="Genomic_DNA"/>
</dbReference>